<dbReference type="GO" id="GO:0003700">
    <property type="term" value="F:DNA-binding transcription factor activity"/>
    <property type="evidence" value="ECO:0007669"/>
    <property type="project" value="InterPro"/>
</dbReference>
<keyword evidence="2" id="KW-0238">DNA-binding</keyword>
<dbReference type="PANTHER" id="PTHR43280:SF28">
    <property type="entry name" value="HTH-TYPE TRANSCRIPTIONAL ACTIVATOR RHAS"/>
    <property type="match status" value="1"/>
</dbReference>
<dbReference type="EMBL" id="JAAEEH010000002">
    <property type="protein sequence ID" value="NDL66437.1"/>
    <property type="molecule type" value="Genomic_DNA"/>
</dbReference>
<dbReference type="PROSITE" id="PS01124">
    <property type="entry name" value="HTH_ARAC_FAMILY_2"/>
    <property type="match status" value="1"/>
</dbReference>
<dbReference type="Pfam" id="PF02311">
    <property type="entry name" value="AraC_binding"/>
    <property type="match status" value="1"/>
</dbReference>
<evidence type="ECO:0000259" key="4">
    <source>
        <dbReference type="PROSITE" id="PS01124"/>
    </source>
</evidence>
<protein>
    <submittedName>
        <fullName evidence="5">AraC family transcriptional regulator</fullName>
    </submittedName>
</protein>
<dbReference type="InterPro" id="IPR018060">
    <property type="entry name" value="HTH_AraC"/>
</dbReference>
<dbReference type="Pfam" id="PF12833">
    <property type="entry name" value="HTH_18"/>
    <property type="match status" value="1"/>
</dbReference>
<evidence type="ECO:0000256" key="3">
    <source>
        <dbReference type="ARBA" id="ARBA00023163"/>
    </source>
</evidence>
<dbReference type="InterPro" id="IPR037923">
    <property type="entry name" value="HTH-like"/>
</dbReference>
<dbReference type="Proteomes" id="UP000461585">
    <property type="component" value="Unassembled WGS sequence"/>
</dbReference>
<dbReference type="GO" id="GO:0043565">
    <property type="term" value="F:sequence-specific DNA binding"/>
    <property type="evidence" value="ECO:0007669"/>
    <property type="project" value="InterPro"/>
</dbReference>
<dbReference type="PRINTS" id="PR00032">
    <property type="entry name" value="HTHARAC"/>
</dbReference>
<keyword evidence="6" id="KW-1185">Reference proteome</keyword>
<comment type="caution">
    <text evidence="5">The sequence shown here is derived from an EMBL/GenBank/DDBJ whole genome shotgun (WGS) entry which is preliminary data.</text>
</comment>
<sequence>MQSVDPGVLTRSVCFSFTPSETAKELYYYPVWCGHYFCNQHYFMKREYYPYLLLVFVRKGEFYIEYRGKKMTARKGDVFLIDCREPHFYQASDGLEFLYVHFDGVNSHDLCAHIMNTNGILFQGEHLLSLGKMLNDMIETYQGGGSFAPLEFSSFLYRMLAILVERPLEPHAEPTPVDRAIQYIRENVGEKITLDDLARLTNLSIYYFSHIFKAQTGYSPMEYVISTRLDRAKVLLKSTSLSIAEIAGEIGYANSGSFINLFVQKTGMSPTQFRKAPI</sequence>
<evidence type="ECO:0000256" key="1">
    <source>
        <dbReference type="ARBA" id="ARBA00023015"/>
    </source>
</evidence>
<gene>
    <name evidence="5" type="ORF">GXN74_01575</name>
</gene>
<feature type="domain" description="HTH araC/xylS-type" evidence="4">
    <location>
        <begin position="178"/>
        <end position="276"/>
    </location>
</feature>
<reference evidence="5 6" key="1">
    <citation type="submission" date="2020-01" db="EMBL/GenBank/DDBJ databases">
        <title>Anaeroalcalibacter tamaniensis gen. nov., sp. nov., moderately halophilic strictly anaerobic fermenter bacterium from mud volcano of Taman peninsula.</title>
        <authorList>
            <person name="Frolova A."/>
            <person name="Merkel A.Y."/>
            <person name="Slobodkin A.I."/>
        </authorList>
    </citation>
    <scope>NUCLEOTIDE SEQUENCE [LARGE SCALE GENOMIC DNA]</scope>
    <source>
        <strain evidence="5 6">F-3ap</strain>
    </source>
</reference>
<dbReference type="SMART" id="SM00342">
    <property type="entry name" value="HTH_ARAC"/>
    <property type="match status" value="1"/>
</dbReference>
<dbReference type="SUPFAM" id="SSF46689">
    <property type="entry name" value="Homeodomain-like"/>
    <property type="match status" value="2"/>
</dbReference>
<dbReference type="SUPFAM" id="SSF51215">
    <property type="entry name" value="Regulatory protein AraC"/>
    <property type="match status" value="1"/>
</dbReference>
<dbReference type="InterPro" id="IPR014710">
    <property type="entry name" value="RmlC-like_jellyroll"/>
</dbReference>
<organism evidence="5 6">
    <name type="scientific">Anaerotalea alkaliphila</name>
    <dbReference type="NCBI Taxonomy" id="2662126"/>
    <lineage>
        <taxon>Bacteria</taxon>
        <taxon>Bacillati</taxon>
        <taxon>Bacillota</taxon>
        <taxon>Clostridia</taxon>
        <taxon>Eubacteriales</taxon>
        <taxon>Anaerotalea</taxon>
    </lineage>
</organism>
<evidence type="ECO:0000313" key="5">
    <source>
        <dbReference type="EMBL" id="NDL66437.1"/>
    </source>
</evidence>
<dbReference type="RefSeq" id="WP_162369161.1">
    <property type="nucleotide sequence ID" value="NZ_JAAEEH010000002.1"/>
</dbReference>
<keyword evidence="3" id="KW-0804">Transcription</keyword>
<dbReference type="Gene3D" id="2.60.120.10">
    <property type="entry name" value="Jelly Rolls"/>
    <property type="match status" value="1"/>
</dbReference>
<evidence type="ECO:0000256" key="2">
    <source>
        <dbReference type="ARBA" id="ARBA00023125"/>
    </source>
</evidence>
<dbReference type="InterPro" id="IPR003313">
    <property type="entry name" value="AraC-bd"/>
</dbReference>
<keyword evidence="1" id="KW-0805">Transcription regulation</keyword>
<dbReference type="AlphaFoldDB" id="A0A7X5KN54"/>
<dbReference type="Gene3D" id="1.10.10.60">
    <property type="entry name" value="Homeodomain-like"/>
    <property type="match status" value="2"/>
</dbReference>
<name>A0A7X5KN54_9FIRM</name>
<dbReference type="InterPro" id="IPR009057">
    <property type="entry name" value="Homeodomain-like_sf"/>
</dbReference>
<dbReference type="PANTHER" id="PTHR43280">
    <property type="entry name" value="ARAC-FAMILY TRANSCRIPTIONAL REGULATOR"/>
    <property type="match status" value="1"/>
</dbReference>
<accession>A0A7X5KN54</accession>
<dbReference type="InterPro" id="IPR020449">
    <property type="entry name" value="Tscrpt_reg_AraC-type_HTH"/>
</dbReference>
<evidence type="ECO:0000313" key="6">
    <source>
        <dbReference type="Proteomes" id="UP000461585"/>
    </source>
</evidence>
<proteinExistence type="predicted"/>